<protein>
    <submittedName>
        <fullName evidence="1">Uncharacterized protein</fullName>
    </submittedName>
</protein>
<dbReference type="OrthoDB" id="10380391at2759"/>
<dbReference type="InParanoid" id="A0A2P5EY23"/>
<organism evidence="1 2">
    <name type="scientific">Trema orientale</name>
    <name type="common">Charcoal tree</name>
    <name type="synonym">Celtis orientalis</name>
    <dbReference type="NCBI Taxonomy" id="63057"/>
    <lineage>
        <taxon>Eukaryota</taxon>
        <taxon>Viridiplantae</taxon>
        <taxon>Streptophyta</taxon>
        <taxon>Embryophyta</taxon>
        <taxon>Tracheophyta</taxon>
        <taxon>Spermatophyta</taxon>
        <taxon>Magnoliopsida</taxon>
        <taxon>eudicotyledons</taxon>
        <taxon>Gunneridae</taxon>
        <taxon>Pentapetalae</taxon>
        <taxon>rosids</taxon>
        <taxon>fabids</taxon>
        <taxon>Rosales</taxon>
        <taxon>Cannabaceae</taxon>
        <taxon>Trema</taxon>
    </lineage>
</organism>
<evidence type="ECO:0000313" key="1">
    <source>
        <dbReference type="EMBL" id="PON90445.1"/>
    </source>
</evidence>
<keyword evidence="2" id="KW-1185">Reference proteome</keyword>
<dbReference type="AlphaFoldDB" id="A0A2P5EY23"/>
<evidence type="ECO:0000313" key="2">
    <source>
        <dbReference type="Proteomes" id="UP000237000"/>
    </source>
</evidence>
<accession>A0A2P5EY23</accession>
<name>A0A2P5EY23_TREOI</name>
<dbReference type="Proteomes" id="UP000237000">
    <property type="component" value="Unassembled WGS sequence"/>
</dbReference>
<gene>
    <name evidence="1" type="ORF">TorRG33x02_137300</name>
</gene>
<reference evidence="2" key="1">
    <citation type="submission" date="2016-06" db="EMBL/GenBank/DDBJ databases">
        <title>Parallel loss of symbiosis genes in relatives of nitrogen-fixing non-legume Parasponia.</title>
        <authorList>
            <person name="Van Velzen R."/>
            <person name="Holmer R."/>
            <person name="Bu F."/>
            <person name="Rutten L."/>
            <person name="Van Zeijl A."/>
            <person name="Liu W."/>
            <person name="Santuari L."/>
            <person name="Cao Q."/>
            <person name="Sharma T."/>
            <person name="Shen D."/>
            <person name="Roswanjaya Y."/>
            <person name="Wardhani T."/>
            <person name="Kalhor M.S."/>
            <person name="Jansen J."/>
            <person name="Van den Hoogen J."/>
            <person name="Gungor B."/>
            <person name="Hartog M."/>
            <person name="Hontelez J."/>
            <person name="Verver J."/>
            <person name="Yang W.-C."/>
            <person name="Schijlen E."/>
            <person name="Repin R."/>
            <person name="Schilthuizen M."/>
            <person name="Schranz E."/>
            <person name="Heidstra R."/>
            <person name="Miyata K."/>
            <person name="Fedorova E."/>
            <person name="Kohlen W."/>
            <person name="Bisseling T."/>
            <person name="Smit S."/>
            <person name="Geurts R."/>
        </authorList>
    </citation>
    <scope>NUCLEOTIDE SEQUENCE [LARGE SCALE GENOMIC DNA]</scope>
    <source>
        <strain evidence="2">cv. RG33-2</strain>
    </source>
</reference>
<proteinExistence type="predicted"/>
<sequence>MEAGTERCQGKINMGAKHWKNTNVVQQPHIKTRSLFLFDTFSFFFLPEKFLSDTYHINLIQIMIFQVPSCNPTENQGGKKQKQICKSCI</sequence>
<dbReference type="EMBL" id="JXTC01000083">
    <property type="protein sequence ID" value="PON90445.1"/>
    <property type="molecule type" value="Genomic_DNA"/>
</dbReference>
<comment type="caution">
    <text evidence="1">The sequence shown here is derived from an EMBL/GenBank/DDBJ whole genome shotgun (WGS) entry which is preliminary data.</text>
</comment>